<dbReference type="EMBL" id="CAFBQY010000008">
    <property type="protein sequence ID" value="CAB5073395.1"/>
    <property type="molecule type" value="Genomic_DNA"/>
</dbReference>
<evidence type="ECO:0000256" key="3">
    <source>
        <dbReference type="ARBA" id="ARBA00023002"/>
    </source>
</evidence>
<name>A0A6J7V4H8_9ZZZZ</name>
<evidence type="ECO:0000256" key="1">
    <source>
        <dbReference type="ARBA" id="ARBA00005959"/>
    </source>
</evidence>
<dbReference type="HAMAP" id="MF_00956">
    <property type="entry name" value="GDP_fucose_synth"/>
    <property type="match status" value="1"/>
</dbReference>
<dbReference type="EMBL" id="CAFBOO010000008">
    <property type="protein sequence ID" value="CAB4988865.1"/>
    <property type="molecule type" value="Genomic_DNA"/>
</dbReference>
<proteinExistence type="inferred from homology"/>
<keyword evidence="3" id="KW-0560">Oxidoreductase</keyword>
<keyword evidence="4" id="KW-0413">Isomerase</keyword>
<accession>A0A6J7V4H8</accession>
<dbReference type="InterPro" id="IPR001509">
    <property type="entry name" value="Epimerase_deHydtase"/>
</dbReference>
<dbReference type="EMBL" id="CAFBPO010000008">
    <property type="protein sequence ID" value="CAB5021377.1"/>
    <property type="molecule type" value="Genomic_DNA"/>
</dbReference>
<evidence type="ECO:0000313" key="9">
    <source>
        <dbReference type="EMBL" id="CAB5073395.1"/>
    </source>
</evidence>
<dbReference type="SUPFAM" id="SSF51735">
    <property type="entry name" value="NAD(P)-binding Rossmann-fold domains"/>
    <property type="match status" value="1"/>
</dbReference>
<evidence type="ECO:0000313" key="8">
    <source>
        <dbReference type="EMBL" id="CAB5021377.1"/>
    </source>
</evidence>
<evidence type="ECO:0000256" key="2">
    <source>
        <dbReference type="ARBA" id="ARBA00022857"/>
    </source>
</evidence>
<dbReference type="InterPro" id="IPR028614">
    <property type="entry name" value="GDP_fucose/colitose_synth"/>
</dbReference>
<sequence>MRLLVTGSSGLVGSAIRGLNPEDTVFVNRGDADLTDFSSTEKLFIMHNPTHVIHLAAEVGGIGGNISNSGDYFRNNILINTNVLEISRRVGVKKLISFMSTCVFPDAATYPLTVDQVHNGPPHPSNFSYAYAKRMLDIQSKAYRKQWGLDYQILVPTNIYGPNDYWNLQEGHVVPSLIHKIHLAKQKQESLNVWGTGAPLREFVYSEDIGKLTLWAIQEYENTEPLILSSGIEVSIHKLVTTIAKLMNFTGKIVFDPTKPDGQFRKPSDAETLRQFLPDFTYLSLEEGLTRTIRWFERNYPEIRI</sequence>
<dbReference type="InterPro" id="IPR036291">
    <property type="entry name" value="NAD(P)-bd_dom_sf"/>
</dbReference>
<dbReference type="PANTHER" id="PTHR43238:SF1">
    <property type="entry name" value="GDP-L-FUCOSE SYNTHASE"/>
    <property type="match status" value="1"/>
</dbReference>
<dbReference type="AlphaFoldDB" id="A0A6J7V4H8"/>
<protein>
    <submittedName>
        <fullName evidence="9">Unannotated protein</fullName>
    </submittedName>
</protein>
<keyword evidence="2" id="KW-0521">NADP</keyword>
<feature type="domain" description="NAD-dependent epimerase/dehydratase" evidence="5">
    <location>
        <begin position="4"/>
        <end position="223"/>
    </location>
</feature>
<evidence type="ECO:0000259" key="5">
    <source>
        <dbReference type="Pfam" id="PF01370"/>
    </source>
</evidence>
<dbReference type="Gene3D" id="3.90.25.10">
    <property type="entry name" value="UDP-galactose 4-epimerase, domain 1"/>
    <property type="match status" value="1"/>
</dbReference>
<comment type="similarity">
    <text evidence="1">Belongs to the NAD(P)-dependent epimerase/dehydratase family. Fucose synthase subfamily.</text>
</comment>
<dbReference type="CDD" id="cd05239">
    <property type="entry name" value="GDP_FS_SDR_e"/>
    <property type="match status" value="1"/>
</dbReference>
<reference evidence="9" key="1">
    <citation type="submission" date="2020-05" db="EMBL/GenBank/DDBJ databases">
        <authorList>
            <person name="Chiriac C."/>
            <person name="Salcher M."/>
            <person name="Ghai R."/>
            <person name="Kavagutti S V."/>
        </authorList>
    </citation>
    <scope>NUCLEOTIDE SEQUENCE</scope>
</reference>
<gene>
    <name evidence="6" type="ORF">UFOPK2850_00875</name>
    <name evidence="7" type="ORF">UFOPK3982_01012</name>
    <name evidence="8" type="ORF">UFOPK4120_00875</name>
    <name evidence="9" type="ORF">UFOPK4404_00860</name>
</gene>
<dbReference type="GO" id="GO:0016853">
    <property type="term" value="F:isomerase activity"/>
    <property type="evidence" value="ECO:0007669"/>
    <property type="project" value="UniProtKB-KW"/>
</dbReference>
<dbReference type="Pfam" id="PF01370">
    <property type="entry name" value="Epimerase"/>
    <property type="match status" value="1"/>
</dbReference>
<evidence type="ECO:0000313" key="6">
    <source>
        <dbReference type="EMBL" id="CAB4757482.1"/>
    </source>
</evidence>
<dbReference type="Gene3D" id="3.40.50.720">
    <property type="entry name" value="NAD(P)-binding Rossmann-like Domain"/>
    <property type="match status" value="1"/>
</dbReference>
<evidence type="ECO:0000256" key="4">
    <source>
        <dbReference type="ARBA" id="ARBA00023235"/>
    </source>
</evidence>
<dbReference type="PANTHER" id="PTHR43238">
    <property type="entry name" value="GDP-L-FUCOSE SYNTHASE"/>
    <property type="match status" value="1"/>
</dbReference>
<dbReference type="GO" id="GO:0050577">
    <property type="term" value="F:GDP-L-fucose synthase activity"/>
    <property type="evidence" value="ECO:0007669"/>
    <property type="project" value="TreeGrafter"/>
</dbReference>
<organism evidence="9">
    <name type="scientific">freshwater metagenome</name>
    <dbReference type="NCBI Taxonomy" id="449393"/>
    <lineage>
        <taxon>unclassified sequences</taxon>
        <taxon>metagenomes</taxon>
        <taxon>ecological metagenomes</taxon>
    </lineage>
</organism>
<dbReference type="EMBL" id="CAEZZH010000009">
    <property type="protein sequence ID" value="CAB4757482.1"/>
    <property type="molecule type" value="Genomic_DNA"/>
</dbReference>
<evidence type="ECO:0000313" key="7">
    <source>
        <dbReference type="EMBL" id="CAB4988865.1"/>
    </source>
</evidence>